<accession>A0A928VPB2</accession>
<dbReference type="PROSITE" id="PS51819">
    <property type="entry name" value="VOC"/>
    <property type="match status" value="1"/>
</dbReference>
<dbReference type="Pfam" id="PF00903">
    <property type="entry name" value="Glyoxalase"/>
    <property type="match status" value="1"/>
</dbReference>
<dbReference type="InterPro" id="IPR029068">
    <property type="entry name" value="Glyas_Bleomycin-R_OHBP_Dase"/>
</dbReference>
<dbReference type="PANTHER" id="PTHR34109:SF1">
    <property type="entry name" value="VOC DOMAIN-CONTAINING PROTEIN"/>
    <property type="match status" value="1"/>
</dbReference>
<organism evidence="2 3">
    <name type="scientific">Romeriopsis navalis LEGE 11480</name>
    <dbReference type="NCBI Taxonomy" id="2777977"/>
    <lineage>
        <taxon>Bacteria</taxon>
        <taxon>Bacillati</taxon>
        <taxon>Cyanobacteriota</taxon>
        <taxon>Cyanophyceae</taxon>
        <taxon>Leptolyngbyales</taxon>
        <taxon>Leptolyngbyaceae</taxon>
        <taxon>Romeriopsis</taxon>
        <taxon>Romeriopsis navalis</taxon>
    </lineage>
</organism>
<name>A0A928VPB2_9CYAN</name>
<dbReference type="Gene3D" id="3.30.720.120">
    <property type="match status" value="1"/>
</dbReference>
<dbReference type="SUPFAM" id="SSF54593">
    <property type="entry name" value="Glyoxalase/Bleomycin resistance protein/Dihydroxybiphenyl dioxygenase"/>
    <property type="match status" value="1"/>
</dbReference>
<reference evidence="2" key="1">
    <citation type="submission" date="2020-10" db="EMBL/GenBank/DDBJ databases">
        <authorList>
            <person name="Castelo-Branco R."/>
            <person name="Eusebio N."/>
            <person name="Adriana R."/>
            <person name="Vieira A."/>
            <person name="Brugerolle De Fraissinette N."/>
            <person name="Rezende De Castro R."/>
            <person name="Schneider M.P."/>
            <person name="Vasconcelos V."/>
            <person name="Leao P.N."/>
        </authorList>
    </citation>
    <scope>NUCLEOTIDE SEQUENCE</scope>
    <source>
        <strain evidence="2">LEGE 11480</strain>
    </source>
</reference>
<dbReference type="InterPro" id="IPR004360">
    <property type="entry name" value="Glyas_Fos-R_dOase_dom"/>
</dbReference>
<dbReference type="AlphaFoldDB" id="A0A928VPB2"/>
<gene>
    <name evidence="2" type="ORF">IQ266_16530</name>
</gene>
<proteinExistence type="predicted"/>
<comment type="caution">
    <text evidence="2">The sequence shown here is derived from an EMBL/GenBank/DDBJ whole genome shotgun (WGS) entry which is preliminary data.</text>
</comment>
<dbReference type="EMBL" id="JADEXQ010000060">
    <property type="protein sequence ID" value="MBE9031343.1"/>
    <property type="molecule type" value="Genomic_DNA"/>
</dbReference>
<protein>
    <submittedName>
        <fullName evidence="2">VOC family protein</fullName>
    </submittedName>
</protein>
<evidence type="ECO:0000313" key="2">
    <source>
        <dbReference type="EMBL" id="MBE9031343.1"/>
    </source>
</evidence>
<dbReference type="Proteomes" id="UP000625316">
    <property type="component" value="Unassembled WGS sequence"/>
</dbReference>
<evidence type="ECO:0000313" key="3">
    <source>
        <dbReference type="Proteomes" id="UP000625316"/>
    </source>
</evidence>
<dbReference type="Gene3D" id="3.30.720.110">
    <property type="match status" value="1"/>
</dbReference>
<feature type="domain" description="VOC" evidence="1">
    <location>
        <begin position="1"/>
        <end position="124"/>
    </location>
</feature>
<dbReference type="InterPro" id="IPR037523">
    <property type="entry name" value="VOC_core"/>
</dbReference>
<sequence>MSAIPYLVVRDAKAAIAFYQTAFGTTEHVRLASPDGKIMHAEIRLGDAAIMLADEFPDMGYNSPQAVGGTTVSIVLYVDDVDALFERAIAAGATVTMPLQDQFDGDRRGSLTDPFGHRWLLASKKEAISVDELQRRFQQMLQEGTGH</sequence>
<evidence type="ECO:0000259" key="1">
    <source>
        <dbReference type="PROSITE" id="PS51819"/>
    </source>
</evidence>
<dbReference type="PANTHER" id="PTHR34109">
    <property type="entry name" value="BNAUNNG04460D PROTEIN-RELATED"/>
    <property type="match status" value="1"/>
</dbReference>
<dbReference type="CDD" id="cd07246">
    <property type="entry name" value="VOC_like"/>
    <property type="match status" value="1"/>
</dbReference>
<keyword evidence="3" id="KW-1185">Reference proteome</keyword>
<dbReference type="RefSeq" id="WP_264326173.1">
    <property type="nucleotide sequence ID" value="NZ_JADEXQ010000060.1"/>
</dbReference>